<dbReference type="RefSeq" id="WP_182542762.1">
    <property type="nucleotide sequence ID" value="NZ_JACGWZ010000001.1"/>
</dbReference>
<keyword evidence="2" id="KW-0472">Membrane</keyword>
<keyword evidence="4" id="KW-1185">Reference proteome</keyword>
<comment type="caution">
    <text evidence="3">The sequence shown here is derived from an EMBL/GenBank/DDBJ whole genome shotgun (WGS) entry which is preliminary data.</text>
</comment>
<name>A0A839DVL3_9PSEU</name>
<feature type="transmembrane region" description="Helical" evidence="2">
    <location>
        <begin position="44"/>
        <end position="65"/>
    </location>
</feature>
<sequence>MPEGPVEAHEGRDTPPQVAGSGDGTAAPAFWSRQTPRVVVKADLLPALIALVSVSLLGVPLGWLWSRLAPAHASVLTSGGELSMMPVESYHRFDALAVFLLITASAGVLLGALLWLVRSRRGPVVLVAGVLGSLACAWLASKLGTMFAGGLHPMPAEPQVGELITMPPEIDTPSAVLLQPFALALVYGLATSWNALDDLGRRE</sequence>
<accession>A0A839DVL3</accession>
<feature type="compositionally biased region" description="Basic and acidic residues" evidence="1">
    <location>
        <begin position="1"/>
        <end position="13"/>
    </location>
</feature>
<reference evidence="3 4" key="1">
    <citation type="submission" date="2020-07" db="EMBL/GenBank/DDBJ databases">
        <title>Sequencing the genomes of 1000 actinobacteria strains.</title>
        <authorList>
            <person name="Klenk H.-P."/>
        </authorList>
    </citation>
    <scope>NUCLEOTIDE SEQUENCE [LARGE SCALE GENOMIC DNA]</scope>
    <source>
        <strain evidence="3 4">DSM 45975</strain>
    </source>
</reference>
<evidence type="ECO:0008006" key="5">
    <source>
        <dbReference type="Google" id="ProtNLM"/>
    </source>
</evidence>
<feature type="transmembrane region" description="Helical" evidence="2">
    <location>
        <begin position="176"/>
        <end position="196"/>
    </location>
</feature>
<dbReference type="Pfam" id="PF10821">
    <property type="entry name" value="DUF2567"/>
    <property type="match status" value="1"/>
</dbReference>
<keyword evidence="2" id="KW-1133">Transmembrane helix</keyword>
<gene>
    <name evidence="3" type="ORF">FHX42_000786</name>
</gene>
<feature type="region of interest" description="Disordered" evidence="1">
    <location>
        <begin position="1"/>
        <end position="29"/>
    </location>
</feature>
<evidence type="ECO:0000256" key="1">
    <source>
        <dbReference type="SAM" id="MobiDB-lite"/>
    </source>
</evidence>
<proteinExistence type="predicted"/>
<evidence type="ECO:0000313" key="4">
    <source>
        <dbReference type="Proteomes" id="UP000569329"/>
    </source>
</evidence>
<evidence type="ECO:0000256" key="2">
    <source>
        <dbReference type="SAM" id="Phobius"/>
    </source>
</evidence>
<feature type="transmembrane region" description="Helical" evidence="2">
    <location>
        <begin position="95"/>
        <end position="117"/>
    </location>
</feature>
<dbReference type="EMBL" id="JACGWZ010000001">
    <property type="protein sequence ID" value="MBA8823457.1"/>
    <property type="molecule type" value="Genomic_DNA"/>
</dbReference>
<dbReference type="InterPro" id="IPR021213">
    <property type="entry name" value="DUF2567"/>
</dbReference>
<evidence type="ECO:0000313" key="3">
    <source>
        <dbReference type="EMBL" id="MBA8823457.1"/>
    </source>
</evidence>
<keyword evidence="2" id="KW-0812">Transmembrane</keyword>
<feature type="transmembrane region" description="Helical" evidence="2">
    <location>
        <begin position="124"/>
        <end position="141"/>
    </location>
</feature>
<protein>
    <recommendedName>
        <fullName evidence="5">DUF2567 domain-containing protein</fullName>
    </recommendedName>
</protein>
<organism evidence="3 4">
    <name type="scientific">Halosaccharopolyspora lacisalsi</name>
    <dbReference type="NCBI Taxonomy" id="1000566"/>
    <lineage>
        <taxon>Bacteria</taxon>
        <taxon>Bacillati</taxon>
        <taxon>Actinomycetota</taxon>
        <taxon>Actinomycetes</taxon>
        <taxon>Pseudonocardiales</taxon>
        <taxon>Pseudonocardiaceae</taxon>
        <taxon>Halosaccharopolyspora</taxon>
    </lineage>
</organism>
<dbReference type="AlphaFoldDB" id="A0A839DVL3"/>
<dbReference type="Proteomes" id="UP000569329">
    <property type="component" value="Unassembled WGS sequence"/>
</dbReference>